<evidence type="ECO:0000259" key="2">
    <source>
        <dbReference type="PROSITE" id="PS51819"/>
    </source>
</evidence>
<evidence type="ECO:0000313" key="3">
    <source>
        <dbReference type="EMBL" id="GAA1980746.1"/>
    </source>
</evidence>
<dbReference type="PROSITE" id="PS51819">
    <property type="entry name" value="VOC"/>
    <property type="match status" value="2"/>
</dbReference>
<dbReference type="Proteomes" id="UP001501585">
    <property type="component" value="Unassembled WGS sequence"/>
</dbReference>
<reference evidence="3 4" key="1">
    <citation type="journal article" date="2019" name="Int. J. Syst. Evol. Microbiol.">
        <title>The Global Catalogue of Microorganisms (GCM) 10K type strain sequencing project: providing services to taxonomists for standard genome sequencing and annotation.</title>
        <authorList>
            <consortium name="The Broad Institute Genomics Platform"/>
            <consortium name="The Broad Institute Genome Sequencing Center for Infectious Disease"/>
            <person name="Wu L."/>
            <person name="Ma J."/>
        </authorList>
    </citation>
    <scope>NUCLEOTIDE SEQUENCE [LARGE SCALE GENOMIC DNA]</scope>
    <source>
        <strain evidence="3 4">JCM 15313</strain>
    </source>
</reference>
<dbReference type="RefSeq" id="WP_344159518.1">
    <property type="nucleotide sequence ID" value="NZ_BAAAPC010000001.1"/>
</dbReference>
<evidence type="ECO:0000313" key="4">
    <source>
        <dbReference type="Proteomes" id="UP001501585"/>
    </source>
</evidence>
<dbReference type="InterPro" id="IPR051785">
    <property type="entry name" value="MMCE/EMCE_epimerase"/>
</dbReference>
<dbReference type="InterPro" id="IPR037523">
    <property type="entry name" value="VOC_core"/>
</dbReference>
<dbReference type="PANTHER" id="PTHR43048">
    <property type="entry name" value="METHYLMALONYL-COA EPIMERASE"/>
    <property type="match status" value="1"/>
</dbReference>
<protein>
    <recommendedName>
        <fullName evidence="2">VOC domain-containing protein</fullName>
    </recommendedName>
</protein>
<keyword evidence="4" id="KW-1185">Reference proteome</keyword>
<feature type="domain" description="VOC" evidence="2">
    <location>
        <begin position="201"/>
        <end position="346"/>
    </location>
</feature>
<gene>
    <name evidence="3" type="ORF">GCM10009799_02300</name>
</gene>
<accession>A0ABN2S5H1</accession>
<dbReference type="EMBL" id="BAAAPC010000001">
    <property type="protein sequence ID" value="GAA1980746.1"/>
    <property type="molecule type" value="Genomic_DNA"/>
</dbReference>
<proteinExistence type="predicted"/>
<dbReference type="Pfam" id="PF00903">
    <property type="entry name" value="Glyoxalase"/>
    <property type="match status" value="1"/>
</dbReference>
<evidence type="ECO:0000256" key="1">
    <source>
        <dbReference type="ARBA" id="ARBA00022723"/>
    </source>
</evidence>
<dbReference type="SUPFAM" id="SSF54593">
    <property type="entry name" value="Glyoxalase/Bleomycin resistance protein/Dihydroxybiphenyl dioxygenase"/>
    <property type="match status" value="2"/>
</dbReference>
<dbReference type="Gene3D" id="3.10.180.10">
    <property type="entry name" value="2,3-Dihydroxybiphenyl 1,2-Dioxygenase, domain 1"/>
    <property type="match status" value="2"/>
</dbReference>
<feature type="domain" description="VOC" evidence="2">
    <location>
        <begin position="21"/>
        <end position="167"/>
    </location>
</feature>
<dbReference type="InterPro" id="IPR004360">
    <property type="entry name" value="Glyas_Fos-R_dOase_dom"/>
</dbReference>
<dbReference type="PANTHER" id="PTHR43048:SF6">
    <property type="entry name" value="BLR8189 PROTEIN"/>
    <property type="match status" value="1"/>
</dbReference>
<dbReference type="Pfam" id="PF13669">
    <property type="entry name" value="Glyoxalase_4"/>
    <property type="match status" value="1"/>
</dbReference>
<keyword evidence="1" id="KW-0479">Metal-binding</keyword>
<sequence length="370" mass="40087">MTTTPDSSPAVTGPGIPTARNVDHVAYTVPDLDAAVAFFSDHLAADLLYTLDSVSDPEGDWMAVQLGVHPRAEARIALLRLGPTLNLELFQYSTPDQETTAPRITDVGGHRLGIDVSDLDAAVAYMRDVPGVVVRDEIRSPASAPDAGCRRACFESPWGMHFELRQVPDRLPCESDPTIRYFRPGPQPGTPAPRGVPGALGVGMCSYTVADLDASVAFYTSVLGGRLLYRHRWSLDTPEVAARYGAGQTGAAETAMLRLGPVTQVELTRYEVADQRTHLPRNSDIGGHHLAFFVDDVDAAAAFLRTTPGVQVLGEPQLVDDGGPIHGDRWVYFTAPTGAQLEVIHMPDGMPYEKFTEARRFGPSPKWENT</sequence>
<comment type="caution">
    <text evidence="3">The sequence shown here is derived from an EMBL/GenBank/DDBJ whole genome shotgun (WGS) entry which is preliminary data.</text>
</comment>
<organism evidence="3 4">
    <name type="scientific">Nocardiopsis rhodophaea</name>
    <dbReference type="NCBI Taxonomy" id="280238"/>
    <lineage>
        <taxon>Bacteria</taxon>
        <taxon>Bacillati</taxon>
        <taxon>Actinomycetota</taxon>
        <taxon>Actinomycetes</taxon>
        <taxon>Streptosporangiales</taxon>
        <taxon>Nocardiopsidaceae</taxon>
        <taxon>Nocardiopsis</taxon>
    </lineage>
</organism>
<dbReference type="InterPro" id="IPR029068">
    <property type="entry name" value="Glyas_Bleomycin-R_OHBP_Dase"/>
</dbReference>
<name>A0ABN2S5H1_9ACTN</name>